<dbReference type="OrthoDB" id="594666at2"/>
<accession>A0A5J4IX73</accession>
<dbReference type="EMBL" id="BKCG01000001">
    <property type="protein sequence ID" value="GER58161.1"/>
    <property type="molecule type" value="Genomic_DNA"/>
</dbReference>
<protein>
    <recommendedName>
        <fullName evidence="3">Tetratricopeptide repeat protein</fullName>
    </recommendedName>
</protein>
<comment type="caution">
    <text evidence="1">The sequence shown here is derived from an EMBL/GenBank/DDBJ whole genome shotgun (WGS) entry which is preliminary data.</text>
</comment>
<proteinExistence type="predicted"/>
<gene>
    <name evidence="1" type="ORF">ULMA_02690</name>
</gene>
<dbReference type="AlphaFoldDB" id="A0A5J4IX73"/>
<dbReference type="RefSeq" id="WP_151672253.1">
    <property type="nucleotide sequence ID" value="NZ_BKCG01000001.1"/>
</dbReference>
<evidence type="ECO:0008006" key="3">
    <source>
        <dbReference type="Google" id="ProtNLM"/>
    </source>
</evidence>
<sequence>MNTQKYISLLTNPQSVKTEDLSALTSIIDTYPYFQSARALWLKGLKNENSFRYNDALKVTAAHTTNRDILFEYITSKSFSQNEIARKIIQHDEATNELEVTIAEDVSNTISLELDMQMKAELKKAEAILDPTLFEKKKQEVTQIIDASETLKTEKKTSELEIQKISALPNAEIEESKEEEEEEEEALKEVLEIDKPLDFKKEDTHSFSEWLKLTSAQPIIRESNVTENDETINAERERKFDLIEKFITEKPKLSPKVQLSPQKNLAEPFTKSSDSLMTETLAKVYVQQKNYKKAITAYKILILKYPEKSGFFADQIRAIEKLSDK</sequence>
<organism evidence="1 2">
    <name type="scientific">Patiriisocius marinus</name>
    <dbReference type="NCBI Taxonomy" id="1397112"/>
    <lineage>
        <taxon>Bacteria</taxon>
        <taxon>Pseudomonadati</taxon>
        <taxon>Bacteroidota</taxon>
        <taxon>Flavobacteriia</taxon>
        <taxon>Flavobacteriales</taxon>
        <taxon>Flavobacteriaceae</taxon>
        <taxon>Patiriisocius</taxon>
    </lineage>
</organism>
<evidence type="ECO:0000313" key="2">
    <source>
        <dbReference type="Proteomes" id="UP000326509"/>
    </source>
</evidence>
<evidence type="ECO:0000313" key="1">
    <source>
        <dbReference type="EMBL" id="GER58161.1"/>
    </source>
</evidence>
<name>A0A5J4IX73_9FLAO</name>
<dbReference type="Proteomes" id="UP000326509">
    <property type="component" value="Unassembled WGS sequence"/>
</dbReference>
<keyword evidence="2" id="KW-1185">Reference proteome</keyword>
<reference evidence="1 2" key="1">
    <citation type="submission" date="2019-08" db="EMBL/GenBank/DDBJ databases">
        <title>Draft genome sequence of Ulvibacter marinus type strain NBRC 109484.</title>
        <authorList>
            <person name="Kawano K."/>
            <person name="Ushijima N."/>
            <person name="Kihara M."/>
            <person name="Itoh H."/>
        </authorList>
    </citation>
    <scope>NUCLEOTIDE SEQUENCE [LARGE SCALE GENOMIC DNA]</scope>
    <source>
        <strain evidence="1 2">NBRC 109484</strain>
    </source>
</reference>